<gene>
    <name evidence="1" type="ORF">TNIN_484971</name>
</gene>
<proteinExistence type="predicted"/>
<comment type="caution">
    <text evidence="1">The sequence shown here is derived from an EMBL/GenBank/DDBJ whole genome shotgun (WGS) entry which is preliminary data.</text>
</comment>
<dbReference type="AlphaFoldDB" id="A0A8X6X9G5"/>
<name>A0A8X6X9G5_9ARAC</name>
<evidence type="ECO:0000313" key="2">
    <source>
        <dbReference type="Proteomes" id="UP000886998"/>
    </source>
</evidence>
<dbReference type="Proteomes" id="UP000886998">
    <property type="component" value="Unassembled WGS sequence"/>
</dbReference>
<evidence type="ECO:0000313" key="1">
    <source>
        <dbReference type="EMBL" id="GFY49430.1"/>
    </source>
</evidence>
<reference evidence="1" key="1">
    <citation type="submission" date="2020-08" db="EMBL/GenBank/DDBJ databases">
        <title>Multicomponent nature underlies the extraordinary mechanical properties of spider dragline silk.</title>
        <authorList>
            <person name="Kono N."/>
            <person name="Nakamura H."/>
            <person name="Mori M."/>
            <person name="Yoshida Y."/>
            <person name="Ohtoshi R."/>
            <person name="Malay A.D."/>
            <person name="Moran D.A.P."/>
            <person name="Tomita M."/>
            <person name="Numata K."/>
            <person name="Arakawa K."/>
        </authorList>
    </citation>
    <scope>NUCLEOTIDE SEQUENCE</scope>
</reference>
<dbReference type="EMBL" id="BMAV01007007">
    <property type="protein sequence ID" value="GFY49430.1"/>
    <property type="molecule type" value="Genomic_DNA"/>
</dbReference>
<protein>
    <submittedName>
        <fullName evidence="1">Uncharacterized protein</fullName>
    </submittedName>
</protein>
<sequence length="111" mass="12595">MTIPSQRWALSSHSTLVNHCLMTRASSMHCRESYKKGDHTEIELHSPHLLMHCDGMRLRSGGAASEIDSFERDCNGSGKEASTVDETSRFFLTAVTWCRRALLRKNQKKKT</sequence>
<keyword evidence="2" id="KW-1185">Reference proteome</keyword>
<organism evidence="1 2">
    <name type="scientific">Trichonephila inaurata madagascariensis</name>
    <dbReference type="NCBI Taxonomy" id="2747483"/>
    <lineage>
        <taxon>Eukaryota</taxon>
        <taxon>Metazoa</taxon>
        <taxon>Ecdysozoa</taxon>
        <taxon>Arthropoda</taxon>
        <taxon>Chelicerata</taxon>
        <taxon>Arachnida</taxon>
        <taxon>Araneae</taxon>
        <taxon>Araneomorphae</taxon>
        <taxon>Entelegynae</taxon>
        <taxon>Araneoidea</taxon>
        <taxon>Nephilidae</taxon>
        <taxon>Trichonephila</taxon>
        <taxon>Trichonephila inaurata</taxon>
    </lineage>
</organism>
<accession>A0A8X6X9G5</accession>